<dbReference type="Proteomes" id="UP000326380">
    <property type="component" value="Unassembled WGS sequence"/>
</dbReference>
<dbReference type="InterPro" id="IPR043749">
    <property type="entry name" value="DUF5694"/>
</dbReference>
<gene>
    <name evidence="1" type="ORF">F0P96_09740</name>
</gene>
<proteinExistence type="predicted"/>
<dbReference type="EMBL" id="VTWU01000003">
    <property type="protein sequence ID" value="KAA9333250.1"/>
    <property type="molecule type" value="Genomic_DNA"/>
</dbReference>
<accession>A0A7L4ZYR3</accession>
<protein>
    <submittedName>
        <fullName evidence="1">Uncharacterized protein</fullName>
    </submittedName>
</protein>
<dbReference type="Pfam" id="PF18950">
    <property type="entry name" value="DUF5694"/>
    <property type="match status" value="1"/>
</dbReference>
<sequence length="284" mass="32379">MKHFLLLLASLFLTLGAAAQTKPAELLLLGTFHFHNPGADIVKTKSFDVLAPKAQAELETMTNRLSQWHPDKVFVEWDWNSQAELDALYQLYLGGQSQYEQAILAKYPKPGQRDFFLKNEIIQLAFRTAKKAGLKRVYAFDYTKTTFPFDSVQKAMQQAHQDALMQQIGATFKKVEADQNQKLSTLTLTQLLLDFNTPQSNRENKGAYLDLLNRAGSVGSFAGPWLVSEWYRRNLYMYSVVQKTVEPADQRVLVLAGAGHTAMMREFAQYDSRFRLKELKDVVK</sequence>
<evidence type="ECO:0000313" key="1">
    <source>
        <dbReference type="EMBL" id="KAA9333250.1"/>
    </source>
</evidence>
<evidence type="ECO:0000313" key="2">
    <source>
        <dbReference type="Proteomes" id="UP000326380"/>
    </source>
</evidence>
<keyword evidence="2" id="KW-1185">Reference proteome</keyword>
<name>A0A7L4ZYR3_9BACT</name>
<organism evidence="1 2">
    <name type="scientific">Hymenobacter busanensis</name>
    <dbReference type="NCBI Taxonomy" id="2607656"/>
    <lineage>
        <taxon>Bacteria</taxon>
        <taxon>Pseudomonadati</taxon>
        <taxon>Bacteroidota</taxon>
        <taxon>Cytophagia</taxon>
        <taxon>Cytophagales</taxon>
        <taxon>Hymenobacteraceae</taxon>
        <taxon>Hymenobacter</taxon>
    </lineage>
</organism>
<dbReference type="AlphaFoldDB" id="A0A7L4ZYR3"/>
<reference evidence="1 2" key="1">
    <citation type="submission" date="2019-09" db="EMBL/GenBank/DDBJ databases">
        <title>Genome sequence of Hymenobacter sp. M3.</title>
        <authorList>
            <person name="Srinivasan S."/>
        </authorList>
    </citation>
    <scope>NUCLEOTIDE SEQUENCE [LARGE SCALE GENOMIC DNA]</scope>
    <source>
        <strain evidence="1 2">M3</strain>
    </source>
</reference>
<comment type="caution">
    <text evidence="1">The sequence shown here is derived from an EMBL/GenBank/DDBJ whole genome shotgun (WGS) entry which is preliminary data.</text>
</comment>
<dbReference type="RefSeq" id="WP_151078670.1">
    <property type="nucleotide sequence ID" value="NZ_CP047647.1"/>
</dbReference>